<organism evidence="1 2">
    <name type="scientific">Tritrichomonas foetus</name>
    <dbReference type="NCBI Taxonomy" id="1144522"/>
    <lineage>
        <taxon>Eukaryota</taxon>
        <taxon>Metamonada</taxon>
        <taxon>Parabasalia</taxon>
        <taxon>Tritrichomonadida</taxon>
        <taxon>Tritrichomonadidae</taxon>
        <taxon>Tritrichomonas</taxon>
    </lineage>
</organism>
<reference evidence="1" key="1">
    <citation type="submission" date="2016-10" db="EMBL/GenBank/DDBJ databases">
        <authorList>
            <person name="Benchimol M."/>
            <person name="Almeida L.G."/>
            <person name="Vasconcelos A.T."/>
            <person name="Perreira-Neves A."/>
            <person name="Rosa I.A."/>
            <person name="Tasca T."/>
            <person name="Bogo M.R."/>
            <person name="de Souza W."/>
        </authorList>
    </citation>
    <scope>NUCLEOTIDE SEQUENCE [LARGE SCALE GENOMIC DNA]</scope>
    <source>
        <strain evidence="1">K</strain>
    </source>
</reference>
<dbReference type="Proteomes" id="UP000179807">
    <property type="component" value="Unassembled WGS sequence"/>
</dbReference>
<sequence>MTEKKYKANNQLKNLLCSQYFQYIIKYFLKISQKFLNFLMENSEYQILVTSLEAVSAAISEFLYHNFLKRNLKVKLSKEFFETYNQILSQIHQKKDIKSAAFLRNIELFAHQIQKIVFASNLDNEKSNEQKMEIVKFFRLISYPIDLESFIDDTDLSNEEEEEENNDGSDG</sequence>
<comment type="caution">
    <text evidence="1">The sequence shown here is derived from an EMBL/GenBank/DDBJ whole genome shotgun (WGS) entry which is preliminary data.</text>
</comment>
<protein>
    <submittedName>
        <fullName evidence="1">Uncharacterized protein</fullName>
    </submittedName>
</protein>
<proteinExistence type="predicted"/>
<dbReference type="GeneID" id="94827800"/>
<dbReference type="AlphaFoldDB" id="A0A1J4K332"/>
<dbReference type="EMBL" id="MLAK01000804">
    <property type="protein sequence ID" value="OHT04126.1"/>
    <property type="molecule type" value="Genomic_DNA"/>
</dbReference>
<accession>A0A1J4K332</accession>
<evidence type="ECO:0000313" key="1">
    <source>
        <dbReference type="EMBL" id="OHT04126.1"/>
    </source>
</evidence>
<keyword evidence="2" id="KW-1185">Reference proteome</keyword>
<gene>
    <name evidence="1" type="ORF">TRFO_06434</name>
</gene>
<evidence type="ECO:0000313" key="2">
    <source>
        <dbReference type="Proteomes" id="UP000179807"/>
    </source>
</evidence>
<dbReference type="RefSeq" id="XP_068357262.1">
    <property type="nucleotide sequence ID" value="XM_068493096.1"/>
</dbReference>
<dbReference type="VEuPathDB" id="TrichDB:TRFO_06434"/>
<name>A0A1J4K332_9EUKA</name>